<dbReference type="Proteomes" id="UP000253934">
    <property type="component" value="Unassembled WGS sequence"/>
</dbReference>
<accession>A0A369KXU5</accession>
<proteinExistence type="predicted"/>
<evidence type="ECO:0000313" key="2">
    <source>
        <dbReference type="EMBL" id="RDB35996.1"/>
    </source>
</evidence>
<name>A0A369KXU5_9BACT</name>
<sequence>MYMINVENNRFPHSAELFKFCKEVLNYKKDSAQKVTDQDVGALLGFDPADCTHWKYGRKNIKSIHNMHQLAVALDMDSRTLVDLSLGKYALFDALMEYQGYGEFLCNNEERQILLDEANRIIDVANIKALPIFIPELSGVIENLEMKADESQNEIILSRNQDGKYLITWSKSERMGAGLRFLIAKEFSVLLLAQPKMRDMLPLEKNSIFANRLALFLLMPSYLLQIACSQCDPARDTVEQLMSHFWMSRTLINIRLKDFLIHRN</sequence>
<reference evidence="2" key="1">
    <citation type="submission" date="2018-04" db="EMBL/GenBank/DDBJ databases">
        <title>Draft genome sequence of the Candidatus Spirobacillus cienkowskii, a pathogen of freshwater Daphnia species, reconstructed from hemolymph metagenomic reads.</title>
        <authorList>
            <person name="Bresciani L."/>
            <person name="Lemos L.N."/>
            <person name="Wale N."/>
            <person name="Lin J.Y."/>
            <person name="Fernandes G.R."/>
            <person name="Duffy M.A."/>
            <person name="Rodrigues J.M."/>
        </authorList>
    </citation>
    <scope>NUCLEOTIDE SEQUENCE [LARGE SCALE GENOMIC DNA]</scope>
    <source>
        <strain evidence="2">Binning01</strain>
    </source>
</reference>
<feature type="coiled-coil region" evidence="1">
    <location>
        <begin position="134"/>
        <end position="161"/>
    </location>
</feature>
<evidence type="ECO:0000256" key="1">
    <source>
        <dbReference type="SAM" id="Coils"/>
    </source>
</evidence>
<gene>
    <name evidence="2" type="ORF">DCC88_07250</name>
</gene>
<keyword evidence="1" id="KW-0175">Coiled coil</keyword>
<protein>
    <submittedName>
        <fullName evidence="2">Uncharacterized protein</fullName>
    </submittedName>
</protein>
<keyword evidence="3" id="KW-1185">Reference proteome</keyword>
<dbReference type="EMBL" id="QOVW01000069">
    <property type="protein sequence ID" value="RDB35996.1"/>
    <property type="molecule type" value="Genomic_DNA"/>
</dbReference>
<organism evidence="2 3">
    <name type="scientific">Spirobacillus cienkowskii</name>
    <dbReference type="NCBI Taxonomy" id="495820"/>
    <lineage>
        <taxon>Bacteria</taxon>
        <taxon>Pseudomonadati</taxon>
        <taxon>Bdellovibrionota</taxon>
        <taxon>Oligoflexia</taxon>
        <taxon>Silvanigrellales</taxon>
        <taxon>Spirobacillus</taxon>
    </lineage>
</organism>
<dbReference type="AlphaFoldDB" id="A0A369KXU5"/>
<evidence type="ECO:0000313" key="3">
    <source>
        <dbReference type="Proteomes" id="UP000253934"/>
    </source>
</evidence>
<comment type="caution">
    <text evidence="2">The sequence shown here is derived from an EMBL/GenBank/DDBJ whole genome shotgun (WGS) entry which is preliminary data.</text>
</comment>